<protein>
    <recommendedName>
        <fullName evidence="4">Transmembrane protein</fullName>
    </recommendedName>
</protein>
<evidence type="ECO:0000256" key="1">
    <source>
        <dbReference type="SAM" id="SignalP"/>
    </source>
</evidence>
<organism evidence="2 3">
    <name type="scientific">Cavenderia fasciculata</name>
    <name type="common">Slime mold</name>
    <name type="synonym">Dictyostelium fasciculatum</name>
    <dbReference type="NCBI Taxonomy" id="261658"/>
    <lineage>
        <taxon>Eukaryota</taxon>
        <taxon>Amoebozoa</taxon>
        <taxon>Evosea</taxon>
        <taxon>Eumycetozoa</taxon>
        <taxon>Dictyostelia</taxon>
        <taxon>Acytosteliales</taxon>
        <taxon>Cavenderiaceae</taxon>
        <taxon>Cavenderia</taxon>
    </lineage>
</organism>
<evidence type="ECO:0000313" key="3">
    <source>
        <dbReference type="Proteomes" id="UP000007797"/>
    </source>
</evidence>
<dbReference type="EMBL" id="GL883009">
    <property type="protein sequence ID" value="EGG22368.1"/>
    <property type="molecule type" value="Genomic_DNA"/>
</dbReference>
<dbReference type="GeneID" id="14874314"/>
<evidence type="ECO:0000313" key="2">
    <source>
        <dbReference type="EMBL" id="EGG22368.1"/>
    </source>
</evidence>
<keyword evidence="1" id="KW-0732">Signal</keyword>
<feature type="chain" id="PRO_5003315557" description="Transmembrane protein" evidence="1">
    <location>
        <begin position="20"/>
        <end position="178"/>
    </location>
</feature>
<dbReference type="KEGG" id="dfa:DFA_04486"/>
<reference evidence="3" key="1">
    <citation type="journal article" date="2011" name="Genome Res.">
        <title>Phylogeny-wide analysis of social amoeba genomes highlights ancient origins for complex intercellular communication.</title>
        <authorList>
            <person name="Heidel A.J."/>
            <person name="Lawal H.M."/>
            <person name="Felder M."/>
            <person name="Schilde C."/>
            <person name="Helps N.R."/>
            <person name="Tunggal B."/>
            <person name="Rivero F."/>
            <person name="John U."/>
            <person name="Schleicher M."/>
            <person name="Eichinger L."/>
            <person name="Platzer M."/>
            <person name="Noegel A.A."/>
            <person name="Schaap P."/>
            <person name="Gloeckner G."/>
        </authorList>
    </citation>
    <scope>NUCLEOTIDE SEQUENCE [LARGE SCALE GENOMIC DNA]</scope>
    <source>
        <strain evidence="3">SH3</strain>
    </source>
</reference>
<accession>F4PPQ5</accession>
<dbReference type="AlphaFoldDB" id="F4PPQ5"/>
<feature type="signal peptide" evidence="1">
    <location>
        <begin position="1"/>
        <end position="19"/>
    </location>
</feature>
<evidence type="ECO:0008006" key="4">
    <source>
        <dbReference type="Google" id="ProtNLM"/>
    </source>
</evidence>
<gene>
    <name evidence="2" type="ORF">DFA_04486</name>
</gene>
<dbReference type="RefSeq" id="XP_004360219.1">
    <property type="nucleotide sequence ID" value="XM_004360162.1"/>
</dbReference>
<keyword evidence="3" id="KW-1185">Reference proteome</keyword>
<dbReference type="Proteomes" id="UP000007797">
    <property type="component" value="Unassembled WGS sequence"/>
</dbReference>
<proteinExistence type="predicted"/>
<name>F4PPQ5_CACFS</name>
<sequence length="178" mass="18932">MKLLLLTIILAYFSSSVMAADSYEVIIKSFCSAAVAGQCDGTATQTYYTANTASCQKFVTCDTSAPVAYRKWAWDMNSSMFNFTTFSDSACTTETVAAQIYPCQLEENGSVIQCRPTDNYFVKPWSSICMISTNADDGGGNNSGGGKGDGSSTSSTLSVGSTMVVFTTIVATIITLLF</sequence>